<keyword evidence="4" id="KW-1185">Reference proteome</keyword>
<protein>
    <submittedName>
        <fullName evidence="3">Uncharacterized protein</fullName>
    </submittedName>
</protein>
<dbReference type="Proteomes" id="UP001498398">
    <property type="component" value="Unassembled WGS sequence"/>
</dbReference>
<sequence length="533" mass="55828">MPGPAVYVVTAVIGVVAAGLAFKEFVYDPHIKPHFEARRRARSRRGQPVPVPVSVVFSAHRRSSTDSSSSSSNNDNHEDKRKMQDLKNMKDMEDLKMDSLFEMEALAWRDSTASASGVETDMGTLRPRNRNRAGLDEAFPPMVPTSSGSTPTSNSPFVTLSPSPAPALSRTSSTGQTTHVIASSSGSPTPSTTVASSRLNSPLPPLPKEVDAEEEPSSSSSQAPSLREQASVTTLRSPPTQHPAPLPAVPTNEDPFSSPSLVPSLSFSHELDGELVSPPSSRAISPPVSLDSLRSGSAFAIHSEGEGEDDSVVGIGSRPMSPFSDFSQVSSVSGNDQEDEDERQTRTQFGFTSLGGSFVSDSYPDNNTGTGNGNGLGLGVLSSLSFAPPPSLGASFMSEGDFDRDIEDVSQSYYYTPSNSVFLPTPITSRASGSPGGIPMNGIEEEEVISLPSSPRSPRSPLSDGSDSDSGSGSGSSLEDSDSDSDSEVIVHHDADDVVSEFGGSEVSEESWASVSGGTATSRAGNGYGARRV</sequence>
<keyword evidence="2" id="KW-1133">Transmembrane helix</keyword>
<comment type="caution">
    <text evidence="3">The sequence shown here is derived from an EMBL/GenBank/DDBJ whole genome shotgun (WGS) entry which is preliminary data.</text>
</comment>
<feature type="transmembrane region" description="Helical" evidence="2">
    <location>
        <begin position="6"/>
        <end position="22"/>
    </location>
</feature>
<feature type="compositionally biased region" description="Low complexity" evidence="1">
    <location>
        <begin position="144"/>
        <end position="156"/>
    </location>
</feature>
<feature type="compositionally biased region" description="Polar residues" evidence="1">
    <location>
        <begin position="324"/>
        <end position="335"/>
    </location>
</feature>
<feature type="compositionally biased region" description="Low complexity" evidence="1">
    <location>
        <begin position="450"/>
        <end position="478"/>
    </location>
</feature>
<gene>
    <name evidence="3" type="ORF">VKT23_011787</name>
</gene>
<feature type="compositionally biased region" description="Polar residues" evidence="1">
    <location>
        <begin position="169"/>
        <end position="181"/>
    </location>
</feature>
<feature type="region of interest" description="Disordered" evidence="1">
    <location>
        <begin position="111"/>
        <end position="374"/>
    </location>
</feature>
<proteinExistence type="predicted"/>
<dbReference type="EMBL" id="JBANRG010000026">
    <property type="protein sequence ID" value="KAK7453508.1"/>
    <property type="molecule type" value="Genomic_DNA"/>
</dbReference>
<feature type="region of interest" description="Disordered" evidence="1">
    <location>
        <begin position="424"/>
        <end position="533"/>
    </location>
</feature>
<feature type="compositionally biased region" description="Polar residues" evidence="1">
    <location>
        <begin position="346"/>
        <end position="365"/>
    </location>
</feature>
<keyword evidence="2" id="KW-0472">Membrane</keyword>
<name>A0ABR1J8Z4_9AGAR</name>
<feature type="compositionally biased region" description="Low complexity" evidence="1">
    <location>
        <begin position="182"/>
        <end position="201"/>
    </location>
</feature>
<feature type="compositionally biased region" description="Polar residues" evidence="1">
    <location>
        <begin position="228"/>
        <end position="239"/>
    </location>
</feature>
<feature type="compositionally biased region" description="Low complexity" evidence="1">
    <location>
        <begin position="255"/>
        <end position="268"/>
    </location>
</feature>
<evidence type="ECO:0000256" key="2">
    <source>
        <dbReference type="SAM" id="Phobius"/>
    </source>
</evidence>
<evidence type="ECO:0000256" key="1">
    <source>
        <dbReference type="SAM" id="MobiDB-lite"/>
    </source>
</evidence>
<feature type="region of interest" description="Disordered" evidence="1">
    <location>
        <begin position="38"/>
        <end position="87"/>
    </location>
</feature>
<feature type="compositionally biased region" description="Basic and acidic residues" evidence="1">
    <location>
        <begin position="75"/>
        <end position="87"/>
    </location>
</feature>
<reference evidence="3 4" key="1">
    <citation type="submission" date="2024-01" db="EMBL/GenBank/DDBJ databases">
        <title>A draft genome for the cacao thread blight pathogen Marasmiellus scandens.</title>
        <authorList>
            <person name="Baruah I.K."/>
            <person name="Leung J."/>
            <person name="Bukari Y."/>
            <person name="Amoako-Attah I."/>
            <person name="Meinhardt L.W."/>
            <person name="Bailey B.A."/>
            <person name="Cohen S.P."/>
        </authorList>
    </citation>
    <scope>NUCLEOTIDE SEQUENCE [LARGE SCALE GENOMIC DNA]</scope>
    <source>
        <strain evidence="3 4">GH-19</strain>
    </source>
</reference>
<keyword evidence="2" id="KW-0812">Transmembrane</keyword>
<organism evidence="3 4">
    <name type="scientific">Marasmiellus scandens</name>
    <dbReference type="NCBI Taxonomy" id="2682957"/>
    <lineage>
        <taxon>Eukaryota</taxon>
        <taxon>Fungi</taxon>
        <taxon>Dikarya</taxon>
        <taxon>Basidiomycota</taxon>
        <taxon>Agaricomycotina</taxon>
        <taxon>Agaricomycetes</taxon>
        <taxon>Agaricomycetidae</taxon>
        <taxon>Agaricales</taxon>
        <taxon>Marasmiineae</taxon>
        <taxon>Omphalotaceae</taxon>
        <taxon>Marasmiellus</taxon>
    </lineage>
</organism>
<feature type="compositionally biased region" description="Low complexity" evidence="1">
    <location>
        <begin position="500"/>
        <end position="518"/>
    </location>
</feature>
<evidence type="ECO:0000313" key="3">
    <source>
        <dbReference type="EMBL" id="KAK7453508.1"/>
    </source>
</evidence>
<evidence type="ECO:0000313" key="4">
    <source>
        <dbReference type="Proteomes" id="UP001498398"/>
    </source>
</evidence>
<feature type="compositionally biased region" description="Low complexity" evidence="1">
    <location>
        <begin position="65"/>
        <end position="74"/>
    </location>
</feature>
<accession>A0ABR1J8Z4</accession>